<feature type="transmembrane region" description="Helical" evidence="11">
    <location>
        <begin position="281"/>
        <end position="305"/>
    </location>
</feature>
<evidence type="ECO:0000313" key="14">
    <source>
        <dbReference type="EMBL" id="TCP23898.1"/>
    </source>
</evidence>
<dbReference type="PANTHER" id="PTHR11410">
    <property type="entry name" value="ATP SYNTHASE SUBUNIT A"/>
    <property type="match status" value="1"/>
</dbReference>
<keyword evidence="5 11" id="KW-0812">Transmembrane</keyword>
<gene>
    <name evidence="11" type="primary">atpB</name>
    <name evidence="14" type="ORF">EV195_10763</name>
</gene>
<dbReference type="InterPro" id="IPR000568">
    <property type="entry name" value="ATP_synth_F0_asu"/>
</dbReference>
<evidence type="ECO:0000256" key="9">
    <source>
        <dbReference type="ARBA" id="ARBA00023136"/>
    </source>
</evidence>
<keyword evidence="10 11" id="KW-0066">ATP synthesis</keyword>
<sequence length="404" mass="44475">MHGNLETINSIFSKGMMIAKKSIKCLAVLAIVFSSFNVFAGGGGTSEKGGQINTPEDIKGYIKHHLADSHDFTLYSYTNDAGERKHVGFPLPVIVWTSKGLKTFMSSKFHHNDDGHVVVDADGVKLAKIHSKIYELDADAEHVSFDETHHATNAHRVMDFSITKSVFGMLIAGLLLFLGFTSLAKGYKKGAIPTGVGRVLEPLVLYVRDEIARPNIGEKKYKKFMPYLLTVFFFIWILNLLGLTPIGFNVTGQIAVTMCLALFTAVIYLTNGSKDFWAHTLWMPGVPVILRPVLAVIELVGFVLIKPFSLLVRLFANITAGHFVVMSLIALMIVLKKDFGAVASTGMSVVLATFIMVIEILVAFLQAFIFTMLSALFIGMAVEEHDHDHAHNEDGTGYEDTTFI</sequence>
<evidence type="ECO:0000256" key="13">
    <source>
        <dbReference type="SAM" id="SignalP"/>
    </source>
</evidence>
<dbReference type="EMBL" id="SLXM01000007">
    <property type="protein sequence ID" value="TCP23898.1"/>
    <property type="molecule type" value="Genomic_DNA"/>
</dbReference>
<dbReference type="GO" id="GO:0005886">
    <property type="term" value="C:plasma membrane"/>
    <property type="evidence" value="ECO:0007669"/>
    <property type="project" value="UniProtKB-SubCell"/>
</dbReference>
<dbReference type="InterPro" id="IPR035908">
    <property type="entry name" value="F0_ATP_A_sf"/>
</dbReference>
<organism evidence="14 15">
    <name type="scientific">Tenacibaculum skagerrakense</name>
    <dbReference type="NCBI Taxonomy" id="186571"/>
    <lineage>
        <taxon>Bacteria</taxon>
        <taxon>Pseudomonadati</taxon>
        <taxon>Bacteroidota</taxon>
        <taxon>Flavobacteriia</taxon>
        <taxon>Flavobacteriales</taxon>
        <taxon>Flavobacteriaceae</taxon>
        <taxon>Tenacibaculum</taxon>
    </lineage>
</organism>
<feature type="transmembrane region" description="Helical" evidence="11">
    <location>
        <begin position="250"/>
        <end position="269"/>
    </location>
</feature>
<dbReference type="GO" id="GO:0046933">
    <property type="term" value="F:proton-transporting ATP synthase activity, rotational mechanism"/>
    <property type="evidence" value="ECO:0007669"/>
    <property type="project" value="UniProtKB-UniRule"/>
</dbReference>
<dbReference type="Gene3D" id="1.20.120.220">
    <property type="entry name" value="ATP synthase, F0 complex, subunit A"/>
    <property type="match status" value="1"/>
</dbReference>
<dbReference type="SUPFAM" id="SSF81336">
    <property type="entry name" value="F1F0 ATP synthase subunit A"/>
    <property type="match status" value="1"/>
</dbReference>
<evidence type="ECO:0000256" key="11">
    <source>
        <dbReference type="HAMAP-Rule" id="MF_01393"/>
    </source>
</evidence>
<dbReference type="PANTHER" id="PTHR11410:SF0">
    <property type="entry name" value="ATP SYNTHASE SUBUNIT A"/>
    <property type="match status" value="1"/>
</dbReference>
<feature type="transmembrane region" description="Helical" evidence="11">
    <location>
        <begin position="224"/>
        <end position="244"/>
    </location>
</feature>
<evidence type="ECO:0000256" key="4">
    <source>
        <dbReference type="ARBA" id="ARBA00022547"/>
    </source>
</evidence>
<keyword evidence="11" id="KW-1003">Cell membrane</keyword>
<dbReference type="Proteomes" id="UP000294564">
    <property type="component" value="Unassembled WGS sequence"/>
</dbReference>
<keyword evidence="4 11" id="KW-0138">CF(0)</keyword>
<reference evidence="14 15" key="1">
    <citation type="submission" date="2019-03" db="EMBL/GenBank/DDBJ databases">
        <title>Genomic Encyclopedia of Type Strains, Phase IV (KMG-IV): sequencing the most valuable type-strain genomes for metagenomic binning, comparative biology and taxonomic classification.</title>
        <authorList>
            <person name="Goeker M."/>
        </authorList>
    </citation>
    <scope>NUCLEOTIDE SEQUENCE [LARGE SCALE GENOMIC DNA]</scope>
    <source>
        <strain evidence="14 15">DSM 14836</strain>
    </source>
</reference>
<feature type="transmembrane region" description="Helical" evidence="11">
    <location>
        <begin position="166"/>
        <end position="184"/>
    </location>
</feature>
<evidence type="ECO:0000256" key="8">
    <source>
        <dbReference type="ARBA" id="ARBA00023065"/>
    </source>
</evidence>
<comment type="function">
    <text evidence="11 12">Key component of the proton channel; it plays a direct role in the translocation of protons across the membrane.</text>
</comment>
<evidence type="ECO:0000256" key="1">
    <source>
        <dbReference type="ARBA" id="ARBA00004141"/>
    </source>
</evidence>
<evidence type="ECO:0000256" key="10">
    <source>
        <dbReference type="ARBA" id="ARBA00023310"/>
    </source>
</evidence>
<evidence type="ECO:0000256" key="12">
    <source>
        <dbReference type="RuleBase" id="RU000483"/>
    </source>
</evidence>
<dbReference type="HAMAP" id="MF_01393">
    <property type="entry name" value="ATP_synth_a_bact"/>
    <property type="match status" value="1"/>
</dbReference>
<evidence type="ECO:0000256" key="5">
    <source>
        <dbReference type="ARBA" id="ARBA00022692"/>
    </source>
</evidence>
<feature type="transmembrane region" description="Helical" evidence="11">
    <location>
        <begin position="311"/>
        <end position="335"/>
    </location>
</feature>
<keyword evidence="7 11" id="KW-1133">Transmembrane helix</keyword>
<evidence type="ECO:0000256" key="7">
    <source>
        <dbReference type="ARBA" id="ARBA00022989"/>
    </source>
</evidence>
<comment type="similarity">
    <text evidence="2 11 12">Belongs to the ATPase A chain family.</text>
</comment>
<protein>
    <recommendedName>
        <fullName evidence="11 12">ATP synthase subunit a</fullName>
    </recommendedName>
    <alternativeName>
        <fullName evidence="11">ATP synthase F0 sector subunit a</fullName>
    </alternativeName>
    <alternativeName>
        <fullName evidence="11">F-ATPase subunit 6</fullName>
    </alternativeName>
</protein>
<keyword evidence="9 11" id="KW-0472">Membrane</keyword>
<name>A0A4R2NR85_9FLAO</name>
<evidence type="ECO:0000313" key="15">
    <source>
        <dbReference type="Proteomes" id="UP000294564"/>
    </source>
</evidence>
<comment type="caution">
    <text evidence="14">The sequence shown here is derived from an EMBL/GenBank/DDBJ whole genome shotgun (WGS) entry which is preliminary data.</text>
</comment>
<feature type="signal peptide" evidence="13">
    <location>
        <begin position="1"/>
        <end position="40"/>
    </location>
</feature>
<keyword evidence="15" id="KW-1185">Reference proteome</keyword>
<keyword evidence="13" id="KW-0732">Signal</keyword>
<feature type="transmembrane region" description="Helical" evidence="11">
    <location>
        <begin position="347"/>
        <end position="378"/>
    </location>
</feature>
<keyword evidence="8 11" id="KW-0406">Ion transport</keyword>
<proteinExistence type="inferred from homology"/>
<dbReference type="InterPro" id="IPR045083">
    <property type="entry name" value="ATP_synth_F0_asu_bact/mt"/>
</dbReference>
<accession>A0A4R2NR85</accession>
<evidence type="ECO:0000256" key="2">
    <source>
        <dbReference type="ARBA" id="ARBA00006810"/>
    </source>
</evidence>
<dbReference type="GO" id="GO:0045259">
    <property type="term" value="C:proton-transporting ATP synthase complex"/>
    <property type="evidence" value="ECO:0007669"/>
    <property type="project" value="UniProtKB-KW"/>
</dbReference>
<dbReference type="CDD" id="cd00310">
    <property type="entry name" value="ATP-synt_Fo_a_6"/>
    <property type="match status" value="1"/>
</dbReference>
<dbReference type="PRINTS" id="PR00123">
    <property type="entry name" value="ATPASEA"/>
</dbReference>
<evidence type="ECO:0000256" key="3">
    <source>
        <dbReference type="ARBA" id="ARBA00022448"/>
    </source>
</evidence>
<keyword evidence="6 11" id="KW-0375">Hydrogen ion transport</keyword>
<dbReference type="AlphaFoldDB" id="A0A4R2NR85"/>
<dbReference type="NCBIfam" id="TIGR01131">
    <property type="entry name" value="ATP_synt_6_or_A"/>
    <property type="match status" value="1"/>
</dbReference>
<keyword evidence="3 11" id="KW-0813">Transport</keyword>
<comment type="subcellular location">
    <subcellularLocation>
        <location evidence="11 12">Cell membrane</location>
        <topology evidence="11 12">Multi-pass membrane protein</topology>
    </subcellularLocation>
    <subcellularLocation>
        <location evidence="1">Membrane</location>
        <topology evidence="1">Multi-pass membrane protein</topology>
    </subcellularLocation>
</comment>
<evidence type="ECO:0000256" key="6">
    <source>
        <dbReference type="ARBA" id="ARBA00022781"/>
    </source>
</evidence>
<feature type="chain" id="PRO_5020946025" description="ATP synthase subunit a" evidence="13">
    <location>
        <begin position="41"/>
        <end position="404"/>
    </location>
</feature>
<dbReference type="Pfam" id="PF00119">
    <property type="entry name" value="ATP-synt_A"/>
    <property type="match status" value="1"/>
</dbReference>